<gene>
    <name evidence="2" type="ORF">CKO21_05080</name>
</gene>
<dbReference type="Proteomes" id="UP000778970">
    <property type="component" value="Unassembled WGS sequence"/>
</dbReference>
<organism evidence="2 3">
    <name type="scientific">Rhodovibrio salinarum</name>
    <dbReference type="NCBI Taxonomy" id="1087"/>
    <lineage>
        <taxon>Bacteria</taxon>
        <taxon>Pseudomonadati</taxon>
        <taxon>Pseudomonadota</taxon>
        <taxon>Alphaproteobacteria</taxon>
        <taxon>Rhodospirillales</taxon>
        <taxon>Rhodovibrionaceae</taxon>
        <taxon>Rhodovibrio</taxon>
    </lineage>
</organism>
<proteinExistence type="predicted"/>
<reference evidence="2" key="1">
    <citation type="submission" date="2017-08" db="EMBL/GenBank/DDBJ databases">
        <authorList>
            <person name="Imhoff J.F."/>
            <person name="Rahn T."/>
            <person name="Kuenzel S."/>
            <person name="Neulinger S.C."/>
        </authorList>
    </citation>
    <scope>NUCLEOTIDE SEQUENCE</scope>
    <source>
        <strain evidence="2">DSM 9154</strain>
    </source>
</reference>
<evidence type="ECO:0000313" key="3">
    <source>
        <dbReference type="Proteomes" id="UP000778970"/>
    </source>
</evidence>
<reference evidence="2" key="2">
    <citation type="journal article" date="2020" name="Microorganisms">
        <title>Osmotic Adaptation and Compatible Solute Biosynthesis of Phototrophic Bacteria as Revealed from Genome Analyses.</title>
        <authorList>
            <person name="Imhoff J.F."/>
            <person name="Rahn T."/>
            <person name="Kunzel S."/>
            <person name="Keller A."/>
            <person name="Neulinger S.C."/>
        </authorList>
    </citation>
    <scope>NUCLEOTIDE SEQUENCE</scope>
    <source>
        <strain evidence="2">DSM 9154</strain>
    </source>
</reference>
<feature type="chain" id="PRO_5036713564" description="PEP-CTERM protein-sorting domain-containing protein" evidence="1">
    <location>
        <begin position="30"/>
        <end position="233"/>
    </location>
</feature>
<keyword evidence="1" id="KW-0732">Signal</keyword>
<keyword evidence="3" id="KW-1185">Reference proteome</keyword>
<evidence type="ECO:0000256" key="1">
    <source>
        <dbReference type="SAM" id="SignalP"/>
    </source>
</evidence>
<evidence type="ECO:0000313" key="2">
    <source>
        <dbReference type="EMBL" id="MBK1696615.1"/>
    </source>
</evidence>
<protein>
    <recommendedName>
        <fullName evidence="4">PEP-CTERM protein-sorting domain-containing protein</fullName>
    </recommendedName>
</protein>
<dbReference type="AlphaFoldDB" id="A0A934QHH5"/>
<dbReference type="RefSeq" id="WP_156092770.1">
    <property type="nucleotide sequence ID" value="NZ_NRRE01000017.1"/>
</dbReference>
<evidence type="ECO:0008006" key="4">
    <source>
        <dbReference type="Google" id="ProtNLM"/>
    </source>
</evidence>
<sequence>MALDFLKRHRIAALAVVLAAFFSQAPAQAAPMVSFDDDAFPTSGTVSHTAGGTAVGTDITFFSVIGLDTPINNGVRLDCVDCLMNFETGTVISEGSSAPGDGWTFGPGGSITIEGSLVDGGGGTVAIGTLLSGSFSDASVSGSGNSLTFDGFGIDSKHPDLLAYWGITADDFDFVNTTISLGNVSFNGANFQASVVNADLDNLARVPSPATLMLFGMSLIGLGALTRWKVYTA</sequence>
<feature type="signal peptide" evidence="1">
    <location>
        <begin position="1"/>
        <end position="29"/>
    </location>
</feature>
<comment type="caution">
    <text evidence="2">The sequence shown here is derived from an EMBL/GenBank/DDBJ whole genome shotgun (WGS) entry which is preliminary data.</text>
</comment>
<name>A0A934QHH5_9PROT</name>
<dbReference type="EMBL" id="NRRE01000017">
    <property type="protein sequence ID" value="MBK1696615.1"/>
    <property type="molecule type" value="Genomic_DNA"/>
</dbReference>
<accession>A0A934QHH5</accession>